<keyword evidence="3" id="KW-1185">Reference proteome</keyword>
<dbReference type="Proteomes" id="UP000015105">
    <property type="component" value="Unassembled WGS sequence"/>
</dbReference>
<organism evidence="2 3">
    <name type="scientific">Aegilops tauschii subsp. strangulata</name>
    <name type="common">Goatgrass</name>
    <dbReference type="NCBI Taxonomy" id="200361"/>
    <lineage>
        <taxon>Eukaryota</taxon>
        <taxon>Viridiplantae</taxon>
        <taxon>Streptophyta</taxon>
        <taxon>Embryophyta</taxon>
        <taxon>Tracheophyta</taxon>
        <taxon>Spermatophyta</taxon>
        <taxon>Magnoliopsida</taxon>
        <taxon>Liliopsida</taxon>
        <taxon>Poales</taxon>
        <taxon>Poaceae</taxon>
        <taxon>BOP clade</taxon>
        <taxon>Pooideae</taxon>
        <taxon>Triticodae</taxon>
        <taxon>Triticeae</taxon>
        <taxon>Triticinae</taxon>
        <taxon>Aegilops</taxon>
    </lineage>
</organism>
<dbReference type="EnsemblPlants" id="AET0Gv20019500.11">
    <property type="protein sequence ID" value="AET0Gv20019500.11"/>
    <property type="gene ID" value="AET0Gv20019500"/>
</dbReference>
<sequence length="143" mass="15904">MGIYLSFIPFSPMPADVPSGIDPLPPALSCSFLEAHAHISPSSLPVTFISYLTPIYVFARLDCFMLPPCPHTETTHSHIFLSMHPSPSFLTFSLYLTVFVHQYMKQIKEILTSIFVGGLILHGSCSIVVLLSPFFQKKMGSKR</sequence>
<proteinExistence type="predicted"/>
<keyword evidence="1" id="KW-0812">Transmembrane</keyword>
<dbReference type="AlphaFoldDB" id="A0A452XC13"/>
<name>A0A452XC13_AEGTS</name>
<keyword evidence="1" id="KW-0472">Membrane</keyword>
<reference evidence="2" key="3">
    <citation type="submission" date="2019-03" db="UniProtKB">
        <authorList>
            <consortium name="EnsemblPlants"/>
        </authorList>
    </citation>
    <scope>IDENTIFICATION</scope>
</reference>
<evidence type="ECO:0000313" key="2">
    <source>
        <dbReference type="EnsemblPlants" id="AET0Gv20019500.11"/>
    </source>
</evidence>
<reference evidence="3" key="1">
    <citation type="journal article" date="2014" name="Science">
        <title>Ancient hybridizations among the ancestral genomes of bread wheat.</title>
        <authorList>
            <consortium name="International Wheat Genome Sequencing Consortium,"/>
            <person name="Marcussen T."/>
            <person name="Sandve S.R."/>
            <person name="Heier L."/>
            <person name="Spannagl M."/>
            <person name="Pfeifer M."/>
            <person name="Jakobsen K.S."/>
            <person name="Wulff B.B."/>
            <person name="Steuernagel B."/>
            <person name="Mayer K.F."/>
            <person name="Olsen O.A."/>
        </authorList>
    </citation>
    <scope>NUCLEOTIDE SEQUENCE [LARGE SCALE GENOMIC DNA]</scope>
    <source>
        <strain evidence="3">cv. AL8/78</strain>
    </source>
</reference>
<reference evidence="3" key="2">
    <citation type="journal article" date="2017" name="Nat. Plants">
        <title>The Aegilops tauschii genome reveals multiple impacts of transposons.</title>
        <authorList>
            <person name="Zhao G."/>
            <person name="Zou C."/>
            <person name="Li K."/>
            <person name="Wang K."/>
            <person name="Li T."/>
            <person name="Gao L."/>
            <person name="Zhang X."/>
            <person name="Wang H."/>
            <person name="Yang Z."/>
            <person name="Liu X."/>
            <person name="Jiang W."/>
            <person name="Mao L."/>
            <person name="Kong X."/>
            <person name="Jiao Y."/>
            <person name="Jia J."/>
        </authorList>
    </citation>
    <scope>NUCLEOTIDE SEQUENCE [LARGE SCALE GENOMIC DNA]</scope>
    <source>
        <strain evidence="3">cv. AL8/78</strain>
    </source>
</reference>
<protein>
    <submittedName>
        <fullName evidence="2">Uncharacterized protein</fullName>
    </submittedName>
</protein>
<dbReference type="Gramene" id="AET0Gv20019500.11">
    <property type="protein sequence ID" value="AET0Gv20019500.11"/>
    <property type="gene ID" value="AET0Gv20019500"/>
</dbReference>
<accession>A0A452XC13</accession>
<keyword evidence="1" id="KW-1133">Transmembrane helix</keyword>
<evidence type="ECO:0000313" key="3">
    <source>
        <dbReference type="Proteomes" id="UP000015105"/>
    </source>
</evidence>
<feature type="transmembrane region" description="Helical" evidence="1">
    <location>
        <begin position="110"/>
        <end position="135"/>
    </location>
</feature>
<evidence type="ECO:0000256" key="1">
    <source>
        <dbReference type="SAM" id="Phobius"/>
    </source>
</evidence>